<dbReference type="InterPro" id="IPR000933">
    <property type="entry name" value="Glyco_hydro_29"/>
</dbReference>
<dbReference type="EC" id="3.2.1.51" evidence="3"/>
<comment type="function">
    <text evidence="1">Alpha-L-fucosidase is responsible for hydrolyzing the alpha-1,6-linked fucose joined to the reducing-end N-acetylglucosamine of the carbohydrate moieties of glycoproteins.</text>
</comment>
<comment type="similarity">
    <text evidence="2">Belongs to the glycosyl hydrolase 29 family.</text>
</comment>
<evidence type="ECO:0000256" key="6">
    <source>
        <dbReference type="ARBA" id="ARBA00023295"/>
    </source>
</evidence>
<keyword evidence="4" id="KW-0732">Signal</keyword>
<feature type="domain" description="Glycoside hydrolase family 29 N-terminal" evidence="7">
    <location>
        <begin position="12"/>
        <end position="357"/>
    </location>
</feature>
<dbReference type="SMART" id="SM00812">
    <property type="entry name" value="Alpha_L_fucos"/>
    <property type="match status" value="1"/>
</dbReference>
<keyword evidence="6" id="KW-0326">Glycosidase</keyword>
<keyword evidence="5" id="KW-0378">Hydrolase</keyword>
<evidence type="ECO:0000256" key="2">
    <source>
        <dbReference type="ARBA" id="ARBA00007951"/>
    </source>
</evidence>
<dbReference type="EMBL" id="BAABJO010000009">
    <property type="protein sequence ID" value="GAA5121096.1"/>
    <property type="molecule type" value="Genomic_DNA"/>
</dbReference>
<dbReference type="Gene3D" id="3.20.20.80">
    <property type="entry name" value="Glycosidases"/>
    <property type="match status" value="1"/>
</dbReference>
<evidence type="ECO:0000259" key="7">
    <source>
        <dbReference type="Pfam" id="PF01120"/>
    </source>
</evidence>
<evidence type="ECO:0000313" key="9">
    <source>
        <dbReference type="Proteomes" id="UP001500804"/>
    </source>
</evidence>
<sequence>MAGDLREDLVTVDWSRLSRPLPDWYADAKFGIFVHWGAYSVPAWAEPTGELGTVDEGVWFRHNSYAEWYWNTIRFDDSPAREHHRRVHGDAPYDDFLDAWKAEEFDPKAWCDLFARAGARYVVPTSKHHDGIALWDAPGTATRNTVHRGPHRDLIGDLASAARAAGMRFGVYYSGGLDWSVTEHLPAIDTFANVRAQRPIDAAYAAYAYLHVRDLVDRYRPDVLWNDIEWPDAGKHAGQLGLFELFRHFYATVPDGVVNDRWGDTHWDYRTSEYQHGLEAETAPAWENNRGIGLSFGYNRVEDSRHLISGPQLVRHLVDVVSRGGNMLLNVGPTASGLIPEGQRRTLEELAGWMAANPGVVHGSRPLEDGIADDSDEPWVRWTRTGDRAWAVVDASGRPGRWKQAGRVRVVLPARADRLELASAALADGAPVAAQAEPAGVAVELPSRDLPVAVGFDVR</sequence>
<evidence type="ECO:0000256" key="3">
    <source>
        <dbReference type="ARBA" id="ARBA00012662"/>
    </source>
</evidence>
<reference evidence="9" key="1">
    <citation type="journal article" date="2019" name="Int. J. Syst. Evol. Microbiol.">
        <title>The Global Catalogue of Microorganisms (GCM) 10K type strain sequencing project: providing services to taxonomists for standard genome sequencing and annotation.</title>
        <authorList>
            <consortium name="The Broad Institute Genomics Platform"/>
            <consortium name="The Broad Institute Genome Sequencing Center for Infectious Disease"/>
            <person name="Wu L."/>
            <person name="Ma J."/>
        </authorList>
    </citation>
    <scope>NUCLEOTIDE SEQUENCE [LARGE SCALE GENOMIC DNA]</scope>
    <source>
        <strain evidence="9">JCM 18302</strain>
    </source>
</reference>
<dbReference type="PANTHER" id="PTHR10030:SF37">
    <property type="entry name" value="ALPHA-L-FUCOSIDASE-RELATED"/>
    <property type="match status" value="1"/>
</dbReference>
<dbReference type="InterPro" id="IPR016286">
    <property type="entry name" value="FUC_metazoa-typ"/>
</dbReference>
<dbReference type="Proteomes" id="UP001500804">
    <property type="component" value="Unassembled WGS sequence"/>
</dbReference>
<dbReference type="SUPFAM" id="SSF51445">
    <property type="entry name" value="(Trans)glycosidases"/>
    <property type="match status" value="1"/>
</dbReference>
<evidence type="ECO:0000256" key="4">
    <source>
        <dbReference type="ARBA" id="ARBA00022729"/>
    </source>
</evidence>
<gene>
    <name evidence="8" type="ORF">GCM10023320_29380</name>
</gene>
<evidence type="ECO:0000256" key="1">
    <source>
        <dbReference type="ARBA" id="ARBA00004071"/>
    </source>
</evidence>
<accession>A0ABP9NLG5</accession>
<protein>
    <recommendedName>
        <fullName evidence="3">alpha-L-fucosidase</fullName>
        <ecNumber evidence="3">3.2.1.51</ecNumber>
    </recommendedName>
</protein>
<dbReference type="PRINTS" id="PR00741">
    <property type="entry name" value="GLHYDRLASE29"/>
</dbReference>
<keyword evidence="9" id="KW-1185">Reference proteome</keyword>
<dbReference type="InterPro" id="IPR017853">
    <property type="entry name" value="GH"/>
</dbReference>
<dbReference type="PANTHER" id="PTHR10030">
    <property type="entry name" value="ALPHA-L-FUCOSIDASE"/>
    <property type="match status" value="1"/>
</dbReference>
<dbReference type="Pfam" id="PF01120">
    <property type="entry name" value="Alpha_L_fucos"/>
    <property type="match status" value="1"/>
</dbReference>
<dbReference type="PIRSF" id="PIRSF001092">
    <property type="entry name" value="Alpha-L-fucosidase"/>
    <property type="match status" value="1"/>
</dbReference>
<comment type="caution">
    <text evidence="8">The sequence shown here is derived from an EMBL/GenBank/DDBJ whole genome shotgun (WGS) entry which is preliminary data.</text>
</comment>
<evidence type="ECO:0000313" key="8">
    <source>
        <dbReference type="EMBL" id="GAA5121096.1"/>
    </source>
</evidence>
<organism evidence="8 9">
    <name type="scientific">Pseudonocardia adelaidensis</name>
    <dbReference type="NCBI Taxonomy" id="648754"/>
    <lineage>
        <taxon>Bacteria</taxon>
        <taxon>Bacillati</taxon>
        <taxon>Actinomycetota</taxon>
        <taxon>Actinomycetes</taxon>
        <taxon>Pseudonocardiales</taxon>
        <taxon>Pseudonocardiaceae</taxon>
        <taxon>Pseudonocardia</taxon>
    </lineage>
</organism>
<dbReference type="InterPro" id="IPR057739">
    <property type="entry name" value="Glyco_hydro_29_N"/>
</dbReference>
<proteinExistence type="inferred from homology"/>
<evidence type="ECO:0000256" key="5">
    <source>
        <dbReference type="ARBA" id="ARBA00022801"/>
    </source>
</evidence>
<name>A0ABP9NLG5_9PSEU</name>